<keyword evidence="2" id="KW-0812">Transmembrane</keyword>
<evidence type="ECO:0000256" key="1">
    <source>
        <dbReference type="SAM" id="MobiDB-lite"/>
    </source>
</evidence>
<sequence>MAAASTHMKNWIRDNSLTIALLLLFAASLTGQVFAGWAQENQTLAEHDQAPLTLLGFLTSGEFLSALFENWESEFLQMWAYVTLTAYLFQRGSPESKDPDSPSPQDRDPALDSDKPDAPGPVRKGGLIARLYAHSLSLTLMALFIASFLLHWVNSARRRAQEAAEHGDPPPTLIEHLTAPQFWFESFQNWQSEFLSTAMLVVLAIWLRERGSPESKPVSAPHSQTGSH</sequence>
<name>A0ABW4MXG7_9CAUL</name>
<dbReference type="Proteomes" id="UP001597237">
    <property type="component" value="Unassembled WGS sequence"/>
</dbReference>
<evidence type="ECO:0000313" key="4">
    <source>
        <dbReference type="Proteomes" id="UP001597237"/>
    </source>
</evidence>
<dbReference type="RefSeq" id="WP_377355067.1">
    <property type="nucleotide sequence ID" value="NZ_JBHUEY010000001.1"/>
</dbReference>
<comment type="caution">
    <text evidence="3">The sequence shown here is derived from an EMBL/GenBank/DDBJ whole genome shotgun (WGS) entry which is preliminary data.</text>
</comment>
<gene>
    <name evidence="3" type="ORF">ACFSC0_03275</name>
</gene>
<reference evidence="4" key="1">
    <citation type="journal article" date="2019" name="Int. J. Syst. Evol. Microbiol.">
        <title>The Global Catalogue of Microorganisms (GCM) 10K type strain sequencing project: providing services to taxonomists for standard genome sequencing and annotation.</title>
        <authorList>
            <consortium name="The Broad Institute Genomics Platform"/>
            <consortium name="The Broad Institute Genome Sequencing Center for Infectious Disease"/>
            <person name="Wu L."/>
            <person name="Ma J."/>
        </authorList>
    </citation>
    <scope>NUCLEOTIDE SEQUENCE [LARGE SCALE GENOMIC DNA]</scope>
    <source>
        <strain evidence="4">DFY28</strain>
    </source>
</reference>
<accession>A0ABW4MXG7</accession>
<evidence type="ECO:0000313" key="3">
    <source>
        <dbReference type="EMBL" id="MFD1782404.1"/>
    </source>
</evidence>
<organism evidence="3 4">
    <name type="scientific">Phenylobacterium terrae</name>
    <dbReference type="NCBI Taxonomy" id="2665495"/>
    <lineage>
        <taxon>Bacteria</taxon>
        <taxon>Pseudomonadati</taxon>
        <taxon>Pseudomonadota</taxon>
        <taxon>Alphaproteobacteria</taxon>
        <taxon>Caulobacterales</taxon>
        <taxon>Caulobacteraceae</taxon>
        <taxon>Phenylobacterium</taxon>
    </lineage>
</organism>
<feature type="transmembrane region" description="Helical" evidence="2">
    <location>
        <begin position="131"/>
        <end position="153"/>
    </location>
</feature>
<keyword evidence="2" id="KW-1133">Transmembrane helix</keyword>
<keyword evidence="4" id="KW-1185">Reference proteome</keyword>
<keyword evidence="2" id="KW-0472">Membrane</keyword>
<feature type="region of interest" description="Disordered" evidence="1">
    <location>
        <begin position="93"/>
        <end position="121"/>
    </location>
</feature>
<protein>
    <submittedName>
        <fullName evidence="3">DUF6766 family protein</fullName>
    </submittedName>
</protein>
<dbReference type="InterPro" id="IPR046657">
    <property type="entry name" value="DUF6766"/>
</dbReference>
<dbReference type="EMBL" id="JBHUEY010000001">
    <property type="protein sequence ID" value="MFD1782404.1"/>
    <property type="molecule type" value="Genomic_DNA"/>
</dbReference>
<feature type="compositionally biased region" description="Basic and acidic residues" evidence="1">
    <location>
        <begin position="94"/>
        <end position="117"/>
    </location>
</feature>
<evidence type="ECO:0000256" key="2">
    <source>
        <dbReference type="SAM" id="Phobius"/>
    </source>
</evidence>
<proteinExistence type="predicted"/>
<dbReference type="Pfam" id="PF20554">
    <property type="entry name" value="DUF6766"/>
    <property type="match status" value="1"/>
</dbReference>